<evidence type="ECO:0000313" key="2">
    <source>
        <dbReference type="Proteomes" id="UP000807504"/>
    </source>
</evidence>
<reference evidence="1" key="2">
    <citation type="submission" date="2020-06" db="EMBL/GenBank/DDBJ databases">
        <authorList>
            <person name="Sheffer M."/>
        </authorList>
    </citation>
    <scope>NUCLEOTIDE SEQUENCE</scope>
</reference>
<dbReference type="EMBL" id="JABXBU010002230">
    <property type="protein sequence ID" value="KAF8766882.1"/>
    <property type="molecule type" value="Genomic_DNA"/>
</dbReference>
<reference evidence="1" key="1">
    <citation type="journal article" date="2020" name="bioRxiv">
        <title>Chromosome-level reference genome of the European wasp spider Argiope bruennichi: a resource for studies on range expansion and evolutionary adaptation.</title>
        <authorList>
            <person name="Sheffer M.M."/>
            <person name="Hoppe A."/>
            <person name="Krehenwinkel H."/>
            <person name="Uhl G."/>
            <person name="Kuss A.W."/>
            <person name="Jensen L."/>
            <person name="Jensen C."/>
            <person name="Gillespie R.G."/>
            <person name="Hoff K.J."/>
            <person name="Prost S."/>
        </authorList>
    </citation>
    <scope>NUCLEOTIDE SEQUENCE</scope>
</reference>
<dbReference type="GO" id="GO:0003676">
    <property type="term" value="F:nucleic acid binding"/>
    <property type="evidence" value="ECO:0007669"/>
    <property type="project" value="InterPro"/>
</dbReference>
<dbReference type="InterPro" id="IPR036397">
    <property type="entry name" value="RNaseH_sf"/>
</dbReference>
<dbReference type="AlphaFoldDB" id="A0A8T0E7L6"/>
<name>A0A8T0E7L6_ARGBR</name>
<evidence type="ECO:0000313" key="1">
    <source>
        <dbReference type="EMBL" id="KAF8766882.1"/>
    </source>
</evidence>
<comment type="caution">
    <text evidence="1">The sequence shown here is derived from an EMBL/GenBank/DDBJ whole genome shotgun (WGS) entry which is preliminary data.</text>
</comment>
<protein>
    <submittedName>
        <fullName evidence="1">Mariner Mos1 transposase like protein</fullName>
    </submittedName>
</protein>
<proteinExistence type="predicted"/>
<sequence length="191" mass="21592">MQGNFAVSKLHEMHSIKVQLQNFGYSHSYDNECQVFRRIELPVTEELADASAVAIAISFTIIRSIARRPFPRELGSSNLLIMPLHAFTDMRPFQAPADCHINRTLEHWQASKVYDDIDNLVADVKAWIASKDCEFFASGIDGLPSKWEAVIEVGGDYAPDKPFKNVKRINLIKSLENGIMGRSSWILIRLT</sequence>
<dbReference type="Gene3D" id="3.30.420.10">
    <property type="entry name" value="Ribonuclease H-like superfamily/Ribonuclease H"/>
    <property type="match status" value="1"/>
</dbReference>
<dbReference type="Proteomes" id="UP000807504">
    <property type="component" value="Unassembled WGS sequence"/>
</dbReference>
<organism evidence="1 2">
    <name type="scientific">Argiope bruennichi</name>
    <name type="common">Wasp spider</name>
    <name type="synonym">Aranea bruennichi</name>
    <dbReference type="NCBI Taxonomy" id="94029"/>
    <lineage>
        <taxon>Eukaryota</taxon>
        <taxon>Metazoa</taxon>
        <taxon>Ecdysozoa</taxon>
        <taxon>Arthropoda</taxon>
        <taxon>Chelicerata</taxon>
        <taxon>Arachnida</taxon>
        <taxon>Araneae</taxon>
        <taxon>Araneomorphae</taxon>
        <taxon>Entelegynae</taxon>
        <taxon>Araneoidea</taxon>
        <taxon>Araneidae</taxon>
        <taxon>Argiope</taxon>
    </lineage>
</organism>
<gene>
    <name evidence="1" type="ORF">HNY73_019903</name>
</gene>
<accession>A0A8T0E7L6</accession>
<keyword evidence="2" id="KW-1185">Reference proteome</keyword>